<accession>A0A9E8Z9V9</accession>
<dbReference type="Gene3D" id="1.10.101.10">
    <property type="entry name" value="PGBD-like superfamily/PGBD"/>
    <property type="match status" value="1"/>
</dbReference>
<dbReference type="InterPro" id="IPR036366">
    <property type="entry name" value="PGBDSf"/>
</dbReference>
<dbReference type="InterPro" id="IPR002477">
    <property type="entry name" value="Peptidoglycan-bd-like"/>
</dbReference>
<dbReference type="InterPro" id="IPR036365">
    <property type="entry name" value="PGBD-like_sf"/>
</dbReference>
<dbReference type="Proteomes" id="UP001163152">
    <property type="component" value="Chromosome"/>
</dbReference>
<proteinExistence type="predicted"/>
<feature type="domain" description="Peptidoglycan binding-like" evidence="1">
    <location>
        <begin position="150"/>
        <end position="202"/>
    </location>
</feature>
<keyword evidence="3" id="KW-1185">Reference proteome</keyword>
<dbReference type="Pfam" id="PF01471">
    <property type="entry name" value="PG_binding_1"/>
    <property type="match status" value="1"/>
</dbReference>
<protein>
    <submittedName>
        <fullName evidence="2">Peptidoglycan-binding domain-containing protein</fullName>
    </submittedName>
</protein>
<dbReference type="KEGG" id="tsin:OXH18_12740"/>
<dbReference type="SUPFAM" id="SSF47090">
    <property type="entry name" value="PGBD-like"/>
    <property type="match status" value="1"/>
</dbReference>
<evidence type="ECO:0000313" key="3">
    <source>
        <dbReference type="Proteomes" id="UP001163152"/>
    </source>
</evidence>
<organism evidence="2 3">
    <name type="scientific">Thermocoleostomius sinensis A174</name>
    <dbReference type="NCBI Taxonomy" id="2016057"/>
    <lineage>
        <taxon>Bacteria</taxon>
        <taxon>Bacillati</taxon>
        <taxon>Cyanobacteriota</taxon>
        <taxon>Cyanophyceae</taxon>
        <taxon>Oculatellales</taxon>
        <taxon>Oculatellaceae</taxon>
        <taxon>Thermocoleostomius</taxon>
    </lineage>
</organism>
<dbReference type="RefSeq" id="WP_268607460.1">
    <property type="nucleotide sequence ID" value="NZ_CP113797.1"/>
</dbReference>
<gene>
    <name evidence="2" type="ORF">OXH18_12740</name>
</gene>
<dbReference type="EMBL" id="CP113797">
    <property type="protein sequence ID" value="WAL58064.1"/>
    <property type="molecule type" value="Genomic_DNA"/>
</dbReference>
<dbReference type="AlphaFoldDB" id="A0A9E8Z9V9"/>
<evidence type="ECO:0000259" key="1">
    <source>
        <dbReference type="Pfam" id="PF01471"/>
    </source>
</evidence>
<reference evidence="2" key="1">
    <citation type="submission" date="2022-12" db="EMBL/GenBank/DDBJ databases">
        <title>Polyphasic identification of a Novel Hot-Spring Cyanobacterium Ocullathermofonsia sinensis gen nov. sp. nov. and Genomic Insights on its Adaptations to the Thermal Habitat.</title>
        <authorList>
            <person name="Daroch M."/>
            <person name="Tang J."/>
            <person name="Jiang Y."/>
        </authorList>
    </citation>
    <scope>NUCLEOTIDE SEQUENCE</scope>
    <source>
        <strain evidence="2">PKUAC-SCTA174</strain>
    </source>
</reference>
<sequence length="206" mass="22829">METLAFLHLAEENENSQVRELTLDTNKFAGKAAIGALGIAAAAVGAFGIADSASAYGYGGCYSYDCGYNYYSYDPCYDYGCDKYYSYDPCYDYGCDKYYSYDPCYYDSCGSSHYYSYDPCYDYGCDKYYSYDPCYYDSCGSYYSPKIHLSVKEIQIALKNAGCHVYVDGVFGPMTAHAVKSFQAAHGLHVDGVVGPQTTAALLQYL</sequence>
<name>A0A9E8Z9V9_9CYAN</name>
<evidence type="ECO:0000313" key="2">
    <source>
        <dbReference type="EMBL" id="WAL58064.1"/>
    </source>
</evidence>